<protein>
    <submittedName>
        <fullName evidence="1">Uncharacterized protein</fullName>
    </submittedName>
</protein>
<dbReference type="Proteomes" id="UP000486602">
    <property type="component" value="Unassembled WGS sequence"/>
</dbReference>
<evidence type="ECO:0000313" key="1">
    <source>
        <dbReference type="EMBL" id="NEN24894.1"/>
    </source>
</evidence>
<evidence type="ECO:0000313" key="2">
    <source>
        <dbReference type="Proteomes" id="UP000486602"/>
    </source>
</evidence>
<dbReference type="AlphaFoldDB" id="A0A7K3WTS5"/>
<dbReference type="RefSeq" id="WP_163286287.1">
    <property type="nucleotide sequence ID" value="NZ_JAAGVY010000035.1"/>
</dbReference>
<organism evidence="1 2">
    <name type="scientific">Cryomorpha ignava</name>
    <dbReference type="NCBI Taxonomy" id="101383"/>
    <lineage>
        <taxon>Bacteria</taxon>
        <taxon>Pseudomonadati</taxon>
        <taxon>Bacteroidota</taxon>
        <taxon>Flavobacteriia</taxon>
        <taxon>Flavobacteriales</taxon>
        <taxon>Cryomorphaceae</taxon>
        <taxon>Cryomorpha</taxon>
    </lineage>
</organism>
<accession>A0A7K3WTS5</accession>
<comment type="caution">
    <text evidence="1">The sequence shown here is derived from an EMBL/GenBank/DDBJ whole genome shotgun (WGS) entry which is preliminary data.</text>
</comment>
<name>A0A7K3WTS5_9FLAO</name>
<gene>
    <name evidence="1" type="ORF">G3O08_15440</name>
</gene>
<sequence length="204" mass="23559">MISIISVAQLNAQNLDFQCDSTFTFYGRQWVDPDWVAIYDSLNVIDYTDTELEIRFWTYAAGHTGLLNEVIVLRKPKNKNYWNSFLYSGFINHANHKSMETFFLDNEINCLSKRKLKRKVAQLLENDILTLEEPTYESLSPIIDLRGLSTSHPVVYTIEILSENCARKYSIGGLWANMDILQGIDVFVKFNAIKSIFLEIGKKE</sequence>
<keyword evidence="2" id="KW-1185">Reference proteome</keyword>
<proteinExistence type="predicted"/>
<reference evidence="1 2" key="1">
    <citation type="submission" date="2020-02" db="EMBL/GenBank/DDBJ databases">
        <title>Out from the shadows clarifying the taxonomy of the family Cryomorphaceae and related taxa by utilizing the GTDB taxonomic framework.</title>
        <authorList>
            <person name="Bowman J.P."/>
        </authorList>
    </citation>
    <scope>NUCLEOTIDE SEQUENCE [LARGE SCALE GENOMIC DNA]</scope>
    <source>
        <strain evidence="1 2">QSSC 1-22</strain>
    </source>
</reference>
<dbReference type="EMBL" id="JAAGVY010000035">
    <property type="protein sequence ID" value="NEN24894.1"/>
    <property type="molecule type" value="Genomic_DNA"/>
</dbReference>